<dbReference type="Proteomes" id="UP001501456">
    <property type="component" value="Unassembled WGS sequence"/>
</dbReference>
<accession>A0ABP7GZK8</accession>
<dbReference type="Gene3D" id="3.20.80.10">
    <property type="entry name" value="Regulatory factor, effector binding domain"/>
    <property type="match status" value="1"/>
</dbReference>
<comment type="caution">
    <text evidence="2">The sequence shown here is derived from an EMBL/GenBank/DDBJ whole genome shotgun (WGS) entry which is preliminary data.</text>
</comment>
<dbReference type="InterPro" id="IPR011256">
    <property type="entry name" value="Reg_factor_effector_dom_sf"/>
</dbReference>
<dbReference type="RefSeq" id="WP_344727972.1">
    <property type="nucleotide sequence ID" value="NZ_BAABBI010000001.1"/>
</dbReference>
<dbReference type="Pfam" id="PF06445">
    <property type="entry name" value="GyrI-like"/>
    <property type="match status" value="1"/>
</dbReference>
<dbReference type="InterPro" id="IPR029442">
    <property type="entry name" value="GyrI-like"/>
</dbReference>
<dbReference type="SMART" id="SM00871">
    <property type="entry name" value="AraC_E_bind"/>
    <property type="match status" value="1"/>
</dbReference>
<sequence>MKYSIITVKDIYAIGMKMSVNFQTMHIEMAKLARAFMPRRHEIINRIGTHAFSIQDYKQQHFKTITPESLFDKWVAVEVTDLNTVPKGMESLTLKGGDYLVIDYKGTVADFPKIWQFVLKEWLPNSEYVIDDRPHFEKLPETYNPQNQINEETVWIPVKKVS</sequence>
<evidence type="ECO:0000313" key="3">
    <source>
        <dbReference type="Proteomes" id="UP001501456"/>
    </source>
</evidence>
<evidence type="ECO:0000313" key="2">
    <source>
        <dbReference type="EMBL" id="GAA3780113.1"/>
    </source>
</evidence>
<dbReference type="SUPFAM" id="SSF55136">
    <property type="entry name" value="Probable bacterial effector-binding domain"/>
    <property type="match status" value="1"/>
</dbReference>
<protein>
    <recommendedName>
        <fullName evidence="1">AraC effector-binding domain-containing protein</fullName>
    </recommendedName>
</protein>
<evidence type="ECO:0000259" key="1">
    <source>
        <dbReference type="SMART" id="SM00871"/>
    </source>
</evidence>
<dbReference type="PANTHER" id="PTHR36444:SF2">
    <property type="entry name" value="TRANSCRIPTIONAL REGULATOR PROTEIN YOBU-RELATED"/>
    <property type="match status" value="1"/>
</dbReference>
<organism evidence="2 3">
    <name type="scientific">Corallibacter vietnamensis</name>
    <dbReference type="NCBI Taxonomy" id="904130"/>
    <lineage>
        <taxon>Bacteria</taxon>
        <taxon>Pseudomonadati</taxon>
        <taxon>Bacteroidota</taxon>
        <taxon>Flavobacteriia</taxon>
        <taxon>Flavobacteriales</taxon>
        <taxon>Flavobacteriaceae</taxon>
        <taxon>Corallibacter</taxon>
    </lineage>
</organism>
<reference evidence="3" key="1">
    <citation type="journal article" date="2019" name="Int. J. Syst. Evol. Microbiol.">
        <title>The Global Catalogue of Microorganisms (GCM) 10K type strain sequencing project: providing services to taxonomists for standard genome sequencing and annotation.</title>
        <authorList>
            <consortium name="The Broad Institute Genomics Platform"/>
            <consortium name="The Broad Institute Genome Sequencing Center for Infectious Disease"/>
            <person name="Wu L."/>
            <person name="Ma J."/>
        </authorList>
    </citation>
    <scope>NUCLEOTIDE SEQUENCE [LARGE SCALE GENOMIC DNA]</scope>
    <source>
        <strain evidence="3">JCM 17525</strain>
    </source>
</reference>
<keyword evidence="3" id="KW-1185">Reference proteome</keyword>
<feature type="domain" description="AraC effector-binding" evidence="1">
    <location>
        <begin position="1"/>
        <end position="159"/>
    </location>
</feature>
<dbReference type="InterPro" id="IPR010499">
    <property type="entry name" value="AraC_E-bd"/>
</dbReference>
<name>A0ABP7GZK8_9FLAO</name>
<dbReference type="PANTHER" id="PTHR36444">
    <property type="entry name" value="TRANSCRIPTIONAL REGULATOR PROTEIN YOBU-RELATED"/>
    <property type="match status" value="1"/>
</dbReference>
<gene>
    <name evidence="2" type="ORF">GCM10022271_10510</name>
</gene>
<proteinExistence type="predicted"/>
<dbReference type="InterPro" id="IPR053182">
    <property type="entry name" value="YobU-like_regulator"/>
</dbReference>
<dbReference type="EMBL" id="BAABBI010000001">
    <property type="protein sequence ID" value="GAA3780113.1"/>
    <property type="molecule type" value="Genomic_DNA"/>
</dbReference>